<organism evidence="1 2">
    <name type="scientific">Microseira wollei NIES-4236</name>
    <dbReference type="NCBI Taxonomy" id="2530354"/>
    <lineage>
        <taxon>Bacteria</taxon>
        <taxon>Bacillati</taxon>
        <taxon>Cyanobacteriota</taxon>
        <taxon>Cyanophyceae</taxon>
        <taxon>Oscillatoriophycideae</taxon>
        <taxon>Aerosakkonematales</taxon>
        <taxon>Aerosakkonemataceae</taxon>
        <taxon>Microseira</taxon>
    </lineage>
</organism>
<protein>
    <submittedName>
        <fullName evidence="1">Uncharacterized protein</fullName>
    </submittedName>
</protein>
<dbReference type="RefSeq" id="WP_226589940.1">
    <property type="nucleotide sequence ID" value="NZ_BLAY01000163.1"/>
</dbReference>
<accession>A0AAV3XLJ9</accession>
<name>A0AAV3XLJ9_9CYAN</name>
<dbReference type="EMBL" id="BLAY01000163">
    <property type="protein sequence ID" value="GET42421.1"/>
    <property type="molecule type" value="Genomic_DNA"/>
</dbReference>
<evidence type="ECO:0000313" key="2">
    <source>
        <dbReference type="Proteomes" id="UP001050975"/>
    </source>
</evidence>
<gene>
    <name evidence="1" type="ORF">MiSe_72380</name>
</gene>
<proteinExistence type="predicted"/>
<evidence type="ECO:0000313" key="1">
    <source>
        <dbReference type="EMBL" id="GET42421.1"/>
    </source>
</evidence>
<dbReference type="Proteomes" id="UP001050975">
    <property type="component" value="Unassembled WGS sequence"/>
</dbReference>
<reference evidence="1" key="1">
    <citation type="submission" date="2019-10" db="EMBL/GenBank/DDBJ databases">
        <title>Draft genome sequece of Microseira wollei NIES-4236.</title>
        <authorList>
            <person name="Yamaguchi H."/>
            <person name="Suzuki S."/>
            <person name="Kawachi M."/>
        </authorList>
    </citation>
    <scope>NUCLEOTIDE SEQUENCE</scope>
    <source>
        <strain evidence="1">NIES-4236</strain>
    </source>
</reference>
<comment type="caution">
    <text evidence="1">The sequence shown here is derived from an EMBL/GenBank/DDBJ whole genome shotgun (WGS) entry which is preliminary data.</text>
</comment>
<dbReference type="AlphaFoldDB" id="A0AAV3XLJ9"/>
<keyword evidence="2" id="KW-1185">Reference proteome</keyword>
<sequence>MNSELEDILSNRENGDLLSKSSANVMKLALEYAKLAALPNPSEQEADRLGEILALASDCEILSFWIVEVDRVLGHHLDLLDEDDRESYKDQQALIRDYAGTKNFLTPADEQIKEYISSRKPELYNPDDEPIPR</sequence>